<feature type="non-terminal residue" evidence="13">
    <location>
        <position position="386"/>
    </location>
</feature>
<evidence type="ECO:0000313" key="13">
    <source>
        <dbReference type="EMBL" id="KAF0710625.1"/>
    </source>
</evidence>
<dbReference type="InterPro" id="IPR012337">
    <property type="entry name" value="RNaseH-like_sf"/>
</dbReference>
<keyword evidence="8" id="KW-0239">DNA-directed DNA polymerase</keyword>
<dbReference type="PROSITE" id="PS50994">
    <property type="entry name" value="INTEGRASE"/>
    <property type="match status" value="1"/>
</dbReference>
<dbReference type="GO" id="GO:0004519">
    <property type="term" value="F:endonuclease activity"/>
    <property type="evidence" value="ECO:0007669"/>
    <property type="project" value="UniProtKB-KW"/>
</dbReference>
<gene>
    <name evidence="13" type="ORF">As57867_005486</name>
</gene>
<evidence type="ECO:0000256" key="8">
    <source>
        <dbReference type="ARBA" id="ARBA00022932"/>
    </source>
</evidence>
<evidence type="ECO:0000256" key="1">
    <source>
        <dbReference type="ARBA" id="ARBA00022722"/>
    </source>
</evidence>
<accession>A0A6A4ZFV0</accession>
<dbReference type="PANTHER" id="PTHR42648">
    <property type="entry name" value="TRANSPOSASE, PUTATIVE-RELATED"/>
    <property type="match status" value="1"/>
</dbReference>
<evidence type="ECO:0000256" key="2">
    <source>
        <dbReference type="ARBA" id="ARBA00022723"/>
    </source>
</evidence>
<dbReference type="GO" id="GO:0003887">
    <property type="term" value="F:DNA-directed DNA polymerase activity"/>
    <property type="evidence" value="ECO:0007669"/>
    <property type="project" value="UniProtKB-KW"/>
</dbReference>
<reference evidence="13" key="1">
    <citation type="submission" date="2019-06" db="EMBL/GenBank/DDBJ databases">
        <title>Genomics analysis of Aphanomyces spp. identifies a new class of oomycete effector associated with host adaptation.</title>
        <authorList>
            <person name="Gaulin E."/>
        </authorList>
    </citation>
    <scope>NUCLEOTIDE SEQUENCE</scope>
    <source>
        <strain evidence="13">CBS 578.67</strain>
    </source>
</reference>
<dbReference type="SUPFAM" id="SSF53098">
    <property type="entry name" value="Ribonuclease H-like"/>
    <property type="match status" value="1"/>
</dbReference>
<evidence type="ECO:0000259" key="12">
    <source>
        <dbReference type="PROSITE" id="PS50994"/>
    </source>
</evidence>
<keyword evidence="2" id="KW-0479">Metal-binding</keyword>
<dbReference type="OrthoDB" id="1306064at2759"/>
<evidence type="ECO:0000256" key="11">
    <source>
        <dbReference type="SAM" id="MobiDB-lite"/>
    </source>
</evidence>
<dbReference type="PANTHER" id="PTHR42648:SF11">
    <property type="entry name" value="TRANSPOSON TY4-P GAG-POL POLYPROTEIN"/>
    <property type="match status" value="1"/>
</dbReference>
<dbReference type="Pfam" id="PF07727">
    <property type="entry name" value="RVT_2"/>
    <property type="match status" value="1"/>
</dbReference>
<comment type="caution">
    <text evidence="13">The sequence shown here is derived from an EMBL/GenBank/DDBJ whole genome shotgun (WGS) entry which is preliminary data.</text>
</comment>
<evidence type="ECO:0000256" key="10">
    <source>
        <dbReference type="ARBA" id="ARBA00023268"/>
    </source>
</evidence>
<dbReference type="InterPro" id="IPR036397">
    <property type="entry name" value="RNaseH_sf"/>
</dbReference>
<feature type="compositionally biased region" description="Polar residues" evidence="11">
    <location>
        <begin position="196"/>
        <end position="205"/>
    </location>
</feature>
<keyword evidence="10" id="KW-0511">Multifunctional enzyme</keyword>
<dbReference type="GO" id="GO:0003676">
    <property type="term" value="F:nucleic acid binding"/>
    <property type="evidence" value="ECO:0007669"/>
    <property type="project" value="InterPro"/>
</dbReference>
<keyword evidence="4" id="KW-0378">Hydrolase</keyword>
<dbReference type="AlphaFoldDB" id="A0A6A4ZFV0"/>
<protein>
    <recommendedName>
        <fullName evidence="12">Integrase catalytic domain-containing protein</fullName>
    </recommendedName>
</protein>
<dbReference type="GO" id="GO:0015074">
    <property type="term" value="P:DNA integration"/>
    <property type="evidence" value="ECO:0007669"/>
    <property type="project" value="UniProtKB-KW"/>
</dbReference>
<keyword evidence="7" id="KW-0695">RNA-directed DNA polymerase</keyword>
<dbReference type="GO" id="GO:0003964">
    <property type="term" value="F:RNA-directed DNA polymerase activity"/>
    <property type="evidence" value="ECO:0007669"/>
    <property type="project" value="UniProtKB-KW"/>
</dbReference>
<keyword evidence="8" id="KW-0808">Transferase</keyword>
<keyword evidence="6" id="KW-0229">DNA integration</keyword>
<evidence type="ECO:0000256" key="7">
    <source>
        <dbReference type="ARBA" id="ARBA00022918"/>
    </source>
</evidence>
<feature type="domain" description="Integrase catalytic" evidence="12">
    <location>
        <begin position="1"/>
        <end position="87"/>
    </location>
</feature>
<keyword evidence="9" id="KW-0233">DNA recombination</keyword>
<feature type="region of interest" description="Disordered" evidence="11">
    <location>
        <begin position="175"/>
        <end position="239"/>
    </location>
</feature>
<keyword evidence="1" id="KW-0540">Nuclease</keyword>
<name>A0A6A4ZFV0_9STRA</name>
<evidence type="ECO:0000256" key="5">
    <source>
        <dbReference type="ARBA" id="ARBA00022842"/>
    </source>
</evidence>
<feature type="compositionally biased region" description="Polar residues" evidence="11">
    <location>
        <begin position="175"/>
        <end position="188"/>
    </location>
</feature>
<dbReference type="InterPro" id="IPR001584">
    <property type="entry name" value="Integrase_cat-core"/>
</dbReference>
<dbReference type="InterPro" id="IPR013103">
    <property type="entry name" value="RVT_2"/>
</dbReference>
<dbReference type="GO" id="GO:0006310">
    <property type="term" value="P:DNA recombination"/>
    <property type="evidence" value="ECO:0007669"/>
    <property type="project" value="UniProtKB-KW"/>
</dbReference>
<dbReference type="InterPro" id="IPR043502">
    <property type="entry name" value="DNA/RNA_pol_sf"/>
</dbReference>
<dbReference type="InterPro" id="IPR039537">
    <property type="entry name" value="Retrotran_Ty1/copia-like"/>
</dbReference>
<keyword evidence="5" id="KW-0460">Magnesium</keyword>
<evidence type="ECO:0000256" key="4">
    <source>
        <dbReference type="ARBA" id="ARBA00022801"/>
    </source>
</evidence>
<evidence type="ECO:0000256" key="9">
    <source>
        <dbReference type="ARBA" id="ARBA00023172"/>
    </source>
</evidence>
<dbReference type="EMBL" id="VJMH01001939">
    <property type="protein sequence ID" value="KAF0710625.1"/>
    <property type="molecule type" value="Genomic_DNA"/>
</dbReference>
<evidence type="ECO:0000256" key="6">
    <source>
        <dbReference type="ARBA" id="ARBA00022908"/>
    </source>
</evidence>
<keyword evidence="3" id="KW-0255">Endonuclease</keyword>
<dbReference type="GO" id="GO:0016787">
    <property type="term" value="F:hydrolase activity"/>
    <property type="evidence" value="ECO:0007669"/>
    <property type="project" value="UniProtKB-KW"/>
</dbReference>
<dbReference type="GO" id="GO:0046872">
    <property type="term" value="F:metal ion binding"/>
    <property type="evidence" value="ECO:0007669"/>
    <property type="project" value="UniProtKB-KW"/>
</dbReference>
<dbReference type="Gene3D" id="3.30.420.10">
    <property type="entry name" value="Ribonuclease H-like superfamily/Ribonuclease H"/>
    <property type="match status" value="1"/>
</dbReference>
<organism evidence="13">
    <name type="scientific">Aphanomyces stellatus</name>
    <dbReference type="NCBI Taxonomy" id="120398"/>
    <lineage>
        <taxon>Eukaryota</taxon>
        <taxon>Sar</taxon>
        <taxon>Stramenopiles</taxon>
        <taxon>Oomycota</taxon>
        <taxon>Saprolegniomycetes</taxon>
        <taxon>Saprolegniales</taxon>
        <taxon>Verrucalvaceae</taxon>
        <taxon>Aphanomyces</taxon>
    </lineage>
</organism>
<proteinExistence type="predicted"/>
<dbReference type="SUPFAM" id="SSF56672">
    <property type="entry name" value="DNA/RNA polymerases"/>
    <property type="match status" value="1"/>
</dbReference>
<keyword evidence="8" id="KW-0548">Nucleotidyltransferase</keyword>
<sequence length="386" mass="43504">MSKELNAYCSGIGIQQLYTNPYSPEENCVVEKSNYTVMNKVRCMLQACGMDNRYWGEALSYVVYTENRSPTKALGGKTPFEALFGRKPNIDHLRPFGLHCVCVHRQGEADKVGPPSDQVCFRRVCKSTQELSIVKFTEDFIPADEKKVQFNDHVTTHQLQEYEDTDDVESTSTIIIPREQMSQDSVGASTKAPESPISTNQSDQGHVSDPEQDEGAISSDQDSSDSEVEFENPTGLEALSGGHHQVFSVDVIKDTPQSFADIEASPNKQAWLDATQDEYNSLLNNGTWVLTDLPPGRKALACKWLWRNKFDAVGRFTKYKARLVIKGFLQRYGLDYLEIFAPVLRYNTLRLVLFLVACNSWKIRQMDVKTAFLNGSLDDDTEIYMA</sequence>
<evidence type="ECO:0000256" key="3">
    <source>
        <dbReference type="ARBA" id="ARBA00022759"/>
    </source>
</evidence>